<dbReference type="Gene3D" id="1.10.150.240">
    <property type="entry name" value="Putative phosphatase, domain 2"/>
    <property type="match status" value="1"/>
</dbReference>
<sequence length="234" mass="24955">MDGVLTRTATVHAAAWKRTFDELLRNLSARHSRPFEPFDEVKDYEQYVDGKPRADGVRSFLMARGIDLPEGSQDDPPTAETVQGVGNAKNAAFNEVLRSEGVERYEGSVRYVQAARAAGLRTGVVTSSANCDAVLEAADMAELFDDTFDGTDLQDRHLLGKPAPDSYLAAARALGVEAGQAAVFDDAQAGVQAGRAGGFGKVVGVDRLGQRDALYAHGADVVVTDLDQLLAATR</sequence>
<dbReference type="InterPro" id="IPR023214">
    <property type="entry name" value="HAD_sf"/>
</dbReference>
<evidence type="ECO:0000256" key="3">
    <source>
        <dbReference type="ARBA" id="ARBA00022723"/>
    </source>
</evidence>
<dbReference type="Gene3D" id="3.40.50.1000">
    <property type="entry name" value="HAD superfamily/HAD-like"/>
    <property type="match status" value="1"/>
</dbReference>
<gene>
    <name evidence="6" type="ORF">KGA66_27780</name>
</gene>
<protein>
    <submittedName>
        <fullName evidence="6">HAD-IA family hydrolase</fullName>
    </submittedName>
</protein>
<accession>A0A8J8BFP5</accession>
<dbReference type="PANTHER" id="PTHR46193">
    <property type="entry name" value="6-PHOSPHOGLUCONATE PHOSPHATASE"/>
    <property type="match status" value="1"/>
</dbReference>
<dbReference type="GO" id="GO:0016787">
    <property type="term" value="F:hydrolase activity"/>
    <property type="evidence" value="ECO:0007669"/>
    <property type="project" value="UniProtKB-KW"/>
</dbReference>
<organism evidence="6 7">
    <name type="scientific">Actinocrinis puniceicyclus</name>
    <dbReference type="NCBI Taxonomy" id="977794"/>
    <lineage>
        <taxon>Bacteria</taxon>
        <taxon>Bacillati</taxon>
        <taxon>Actinomycetota</taxon>
        <taxon>Actinomycetes</taxon>
        <taxon>Catenulisporales</taxon>
        <taxon>Actinospicaceae</taxon>
        <taxon>Actinocrinis</taxon>
    </lineage>
</organism>
<comment type="similarity">
    <text evidence="2">Belongs to the HAD-like hydrolase superfamily. CbbY/CbbZ/Gph/YieH family.</text>
</comment>
<comment type="caution">
    <text evidence="6">The sequence shown here is derived from an EMBL/GenBank/DDBJ whole genome shotgun (WGS) entry which is preliminary data.</text>
</comment>
<proteinExistence type="inferred from homology"/>
<dbReference type="InterPro" id="IPR023198">
    <property type="entry name" value="PGP-like_dom2"/>
</dbReference>
<evidence type="ECO:0000313" key="6">
    <source>
        <dbReference type="EMBL" id="MBS2966865.1"/>
    </source>
</evidence>
<keyword evidence="3" id="KW-0479">Metal-binding</keyword>
<evidence type="ECO:0000256" key="4">
    <source>
        <dbReference type="ARBA" id="ARBA00022842"/>
    </source>
</evidence>
<dbReference type="Proteomes" id="UP000677913">
    <property type="component" value="Unassembled WGS sequence"/>
</dbReference>
<evidence type="ECO:0000256" key="1">
    <source>
        <dbReference type="ARBA" id="ARBA00001946"/>
    </source>
</evidence>
<dbReference type="InterPro" id="IPR051600">
    <property type="entry name" value="Beta-PGM-like"/>
</dbReference>
<dbReference type="Pfam" id="PF00702">
    <property type="entry name" value="Hydrolase"/>
    <property type="match status" value="1"/>
</dbReference>
<dbReference type="InterPro" id="IPR036412">
    <property type="entry name" value="HAD-like_sf"/>
</dbReference>
<name>A0A8J8BFP5_9ACTN</name>
<evidence type="ECO:0000256" key="5">
    <source>
        <dbReference type="ARBA" id="ARBA00023277"/>
    </source>
</evidence>
<keyword evidence="5" id="KW-0119">Carbohydrate metabolism</keyword>
<dbReference type="InterPro" id="IPR006439">
    <property type="entry name" value="HAD-SF_hydro_IA"/>
</dbReference>
<keyword evidence="6" id="KW-0378">Hydrolase</keyword>
<keyword evidence="4" id="KW-0460">Magnesium</keyword>
<evidence type="ECO:0000256" key="2">
    <source>
        <dbReference type="ARBA" id="ARBA00006171"/>
    </source>
</evidence>
<dbReference type="AlphaFoldDB" id="A0A8J8BFP5"/>
<reference evidence="6" key="1">
    <citation type="submission" date="2021-04" db="EMBL/GenBank/DDBJ databases">
        <title>Genome based classification of Actinospica acidithermotolerans sp. nov., an actinobacterium isolated from an Indonesian hot spring.</title>
        <authorList>
            <person name="Kusuma A.B."/>
            <person name="Putra K.E."/>
            <person name="Nafisah S."/>
            <person name="Loh J."/>
            <person name="Nouioui I."/>
            <person name="Goodfellow M."/>
        </authorList>
    </citation>
    <scope>NUCLEOTIDE SEQUENCE</scope>
    <source>
        <strain evidence="6">DSM 45618</strain>
    </source>
</reference>
<dbReference type="PANTHER" id="PTHR46193:SF18">
    <property type="entry name" value="HEXITOL PHOSPHATASE B"/>
    <property type="match status" value="1"/>
</dbReference>
<keyword evidence="7" id="KW-1185">Reference proteome</keyword>
<dbReference type="SUPFAM" id="SSF56784">
    <property type="entry name" value="HAD-like"/>
    <property type="match status" value="1"/>
</dbReference>
<comment type="cofactor">
    <cofactor evidence="1">
        <name>Mg(2+)</name>
        <dbReference type="ChEBI" id="CHEBI:18420"/>
    </cofactor>
</comment>
<dbReference type="EMBL" id="JAGSXH010000210">
    <property type="protein sequence ID" value="MBS2966865.1"/>
    <property type="molecule type" value="Genomic_DNA"/>
</dbReference>
<evidence type="ECO:0000313" key="7">
    <source>
        <dbReference type="Proteomes" id="UP000677913"/>
    </source>
</evidence>
<dbReference type="GO" id="GO:0046872">
    <property type="term" value="F:metal ion binding"/>
    <property type="evidence" value="ECO:0007669"/>
    <property type="project" value="UniProtKB-KW"/>
</dbReference>
<dbReference type="NCBIfam" id="TIGR01509">
    <property type="entry name" value="HAD-SF-IA-v3"/>
    <property type="match status" value="1"/>
</dbReference>